<comment type="caution">
    <text evidence="2">The sequence shown here is derived from an EMBL/GenBank/DDBJ whole genome shotgun (WGS) entry which is preliminary data.</text>
</comment>
<organism evidence="2 3">
    <name type="scientific">Solanum commersonii</name>
    <name type="common">Commerson's wild potato</name>
    <name type="synonym">Commerson's nightshade</name>
    <dbReference type="NCBI Taxonomy" id="4109"/>
    <lineage>
        <taxon>Eukaryota</taxon>
        <taxon>Viridiplantae</taxon>
        <taxon>Streptophyta</taxon>
        <taxon>Embryophyta</taxon>
        <taxon>Tracheophyta</taxon>
        <taxon>Spermatophyta</taxon>
        <taxon>Magnoliopsida</taxon>
        <taxon>eudicotyledons</taxon>
        <taxon>Gunneridae</taxon>
        <taxon>Pentapetalae</taxon>
        <taxon>asterids</taxon>
        <taxon>lamiids</taxon>
        <taxon>Solanales</taxon>
        <taxon>Solanaceae</taxon>
        <taxon>Solanoideae</taxon>
        <taxon>Solaneae</taxon>
        <taxon>Solanum</taxon>
    </lineage>
</organism>
<evidence type="ECO:0000313" key="2">
    <source>
        <dbReference type="EMBL" id="KAG5581561.1"/>
    </source>
</evidence>
<feature type="compositionally biased region" description="Polar residues" evidence="1">
    <location>
        <begin position="43"/>
        <end position="53"/>
    </location>
</feature>
<protein>
    <submittedName>
        <fullName evidence="2">Uncharacterized protein</fullName>
    </submittedName>
</protein>
<gene>
    <name evidence="2" type="ORF">H5410_052188</name>
</gene>
<dbReference type="AlphaFoldDB" id="A0A9J5X054"/>
<keyword evidence="3" id="KW-1185">Reference proteome</keyword>
<evidence type="ECO:0000256" key="1">
    <source>
        <dbReference type="SAM" id="MobiDB-lite"/>
    </source>
</evidence>
<evidence type="ECO:0000313" key="3">
    <source>
        <dbReference type="Proteomes" id="UP000824120"/>
    </source>
</evidence>
<feature type="region of interest" description="Disordered" evidence="1">
    <location>
        <begin position="43"/>
        <end position="72"/>
    </location>
</feature>
<accession>A0A9J5X054</accession>
<reference evidence="2 3" key="1">
    <citation type="submission" date="2020-09" db="EMBL/GenBank/DDBJ databases">
        <title>De no assembly of potato wild relative species, Solanum commersonii.</title>
        <authorList>
            <person name="Cho K."/>
        </authorList>
    </citation>
    <scope>NUCLEOTIDE SEQUENCE [LARGE SCALE GENOMIC DNA]</scope>
    <source>
        <strain evidence="2">LZ3.2</strain>
        <tissue evidence="2">Leaf</tissue>
    </source>
</reference>
<sequence length="151" mass="16534">MLNLGRQGHQLILEECFGVVKTGNGCGFFRWVDANNSTCQEQYNLKNPSTNSEQGRHKSRGRQERHGRQKRSSISLTPVNVALVGLSLDVEEIVGLTPIDVALVGLSPNVEAIARLTPVDVALVGLSTDVEAIIGHKFQQLKFQHFATNIS</sequence>
<dbReference type="Proteomes" id="UP000824120">
    <property type="component" value="Chromosome 10"/>
</dbReference>
<name>A0A9J5X054_SOLCO</name>
<proteinExistence type="predicted"/>
<dbReference type="EMBL" id="JACXVP010000010">
    <property type="protein sequence ID" value="KAG5581561.1"/>
    <property type="molecule type" value="Genomic_DNA"/>
</dbReference>